<evidence type="ECO:0000313" key="2">
    <source>
        <dbReference type="Proteomes" id="UP000290195"/>
    </source>
</evidence>
<evidence type="ECO:0000313" key="1">
    <source>
        <dbReference type="EMBL" id="ATZ81576.1"/>
    </source>
</evidence>
<gene>
    <name evidence="1" type="ORF">DiNV_CH01M_ORF88</name>
</gene>
<dbReference type="EMBL" id="MF966379">
    <property type="protein sequence ID" value="ATZ81576.1"/>
    <property type="molecule type" value="Genomic_DNA"/>
</dbReference>
<keyword evidence="2" id="KW-1185">Reference proteome</keyword>
<sequence length="99" mass="11372">MPIETYFISSYVPKPTVHNVIKESNDGYKLKSYKKGDVIPSLAVEFQMLYDQKYTHILNAPGRLSDILVTAKEYKLICLDSRMGKYVAEYCSKVRSENV</sequence>
<protein>
    <submittedName>
        <fullName evidence="1">GrBNV_gp62-like protein</fullName>
    </submittedName>
</protein>
<proteinExistence type="predicted"/>
<dbReference type="OrthoDB" id="26654at10239"/>
<dbReference type="Proteomes" id="UP000290195">
    <property type="component" value="Segment"/>
</dbReference>
<reference evidence="1" key="1">
    <citation type="journal article" date="2018" name="Infect. Genet. Evol.">
        <title>The dynamic evolution of Drosophila innubila Nudivirus.</title>
        <authorList>
            <person name="Hill T."/>
            <person name="Unckless R.L."/>
        </authorList>
    </citation>
    <scope>NUCLEOTIDE SEQUENCE [LARGE SCALE GENOMIC DNA]</scope>
    <source>
        <strain evidence="1">DiNV_CH01M</strain>
    </source>
</reference>
<accession>A0A2H4UXD1</accession>
<name>A0A2H4UXD1_9VIRU</name>
<organism evidence="1">
    <name type="scientific">Drosophila innubila nudivirus</name>
    <dbReference type="NCBI Taxonomy" id="2057187"/>
    <lineage>
        <taxon>Viruses</taxon>
        <taxon>Viruses incertae sedis</taxon>
        <taxon>Naldaviricetes</taxon>
        <taxon>Lefavirales</taxon>
        <taxon>Nudiviridae</taxon>
        <taxon>Alphanudivirus</taxon>
        <taxon>Alphanudivirus droinnubilae</taxon>
    </lineage>
</organism>